<name>A0A0A9ASS2_ARUDO</name>
<feature type="chain" id="PRO_5002062649" evidence="1">
    <location>
        <begin position="20"/>
        <end position="56"/>
    </location>
</feature>
<evidence type="ECO:0000256" key="1">
    <source>
        <dbReference type="SAM" id="SignalP"/>
    </source>
</evidence>
<evidence type="ECO:0000313" key="2">
    <source>
        <dbReference type="EMBL" id="JAD50097.1"/>
    </source>
</evidence>
<accession>A0A0A9ASS2</accession>
<organism evidence="2">
    <name type="scientific">Arundo donax</name>
    <name type="common">Giant reed</name>
    <name type="synonym">Donax arundinaceus</name>
    <dbReference type="NCBI Taxonomy" id="35708"/>
    <lineage>
        <taxon>Eukaryota</taxon>
        <taxon>Viridiplantae</taxon>
        <taxon>Streptophyta</taxon>
        <taxon>Embryophyta</taxon>
        <taxon>Tracheophyta</taxon>
        <taxon>Spermatophyta</taxon>
        <taxon>Magnoliopsida</taxon>
        <taxon>Liliopsida</taxon>
        <taxon>Poales</taxon>
        <taxon>Poaceae</taxon>
        <taxon>PACMAD clade</taxon>
        <taxon>Arundinoideae</taxon>
        <taxon>Arundineae</taxon>
        <taxon>Arundo</taxon>
    </lineage>
</organism>
<proteinExistence type="predicted"/>
<keyword evidence="1" id="KW-0732">Signal</keyword>
<dbReference type="EMBL" id="GBRH01247798">
    <property type="protein sequence ID" value="JAD50097.1"/>
    <property type="molecule type" value="Transcribed_RNA"/>
</dbReference>
<reference evidence="2" key="1">
    <citation type="submission" date="2014-09" db="EMBL/GenBank/DDBJ databases">
        <authorList>
            <person name="Magalhaes I.L.F."/>
            <person name="Oliveira U."/>
            <person name="Santos F.R."/>
            <person name="Vidigal T.H.D.A."/>
            <person name="Brescovit A.D."/>
            <person name="Santos A.J."/>
        </authorList>
    </citation>
    <scope>NUCLEOTIDE SEQUENCE</scope>
    <source>
        <tissue evidence="2">Shoot tissue taken approximately 20 cm above the soil surface</tissue>
    </source>
</reference>
<reference evidence="2" key="2">
    <citation type="journal article" date="2015" name="Data Brief">
        <title>Shoot transcriptome of the giant reed, Arundo donax.</title>
        <authorList>
            <person name="Barrero R.A."/>
            <person name="Guerrero F.D."/>
            <person name="Moolhuijzen P."/>
            <person name="Goolsby J.A."/>
            <person name="Tidwell J."/>
            <person name="Bellgard S.E."/>
            <person name="Bellgard M.I."/>
        </authorList>
    </citation>
    <scope>NUCLEOTIDE SEQUENCE</scope>
    <source>
        <tissue evidence="2">Shoot tissue taken approximately 20 cm above the soil surface</tissue>
    </source>
</reference>
<dbReference type="AlphaFoldDB" id="A0A0A9ASS2"/>
<feature type="signal peptide" evidence="1">
    <location>
        <begin position="1"/>
        <end position="19"/>
    </location>
</feature>
<sequence>MAFLPLHFFLLICHELVSTHCHLDLNKCSAYRNEVGWAYVQTVQCLLLQASMFSYS</sequence>
<protein>
    <submittedName>
        <fullName evidence="2">Uncharacterized protein</fullName>
    </submittedName>
</protein>